<evidence type="ECO:0000256" key="1">
    <source>
        <dbReference type="ARBA" id="ARBA00022737"/>
    </source>
</evidence>
<name>A0A381NUQ1_9ZZZZ</name>
<organism evidence="3">
    <name type="scientific">marine metagenome</name>
    <dbReference type="NCBI Taxonomy" id="408172"/>
    <lineage>
        <taxon>unclassified sequences</taxon>
        <taxon>metagenomes</taxon>
        <taxon>ecological metagenomes</taxon>
    </lineage>
</organism>
<protein>
    <submittedName>
        <fullName evidence="3">Uncharacterized protein</fullName>
    </submittedName>
</protein>
<dbReference type="SUPFAM" id="SSF48403">
    <property type="entry name" value="Ankyrin repeat"/>
    <property type="match status" value="2"/>
</dbReference>
<dbReference type="PROSITE" id="PS50297">
    <property type="entry name" value="ANK_REP_REGION"/>
    <property type="match status" value="6"/>
</dbReference>
<evidence type="ECO:0000313" key="3">
    <source>
        <dbReference type="EMBL" id="SUZ57213.1"/>
    </source>
</evidence>
<dbReference type="Pfam" id="PF12796">
    <property type="entry name" value="Ank_2"/>
    <property type="match status" value="2"/>
</dbReference>
<dbReference type="SMART" id="SM00248">
    <property type="entry name" value="ANK"/>
    <property type="match status" value="11"/>
</dbReference>
<keyword evidence="1" id="KW-0677">Repeat</keyword>
<gene>
    <name evidence="3" type="ORF">METZ01_LOCUS10067</name>
</gene>
<accession>A0A381NUQ1</accession>
<evidence type="ECO:0000256" key="2">
    <source>
        <dbReference type="ARBA" id="ARBA00023043"/>
    </source>
</evidence>
<keyword evidence="2" id="KW-0040">ANK repeat</keyword>
<dbReference type="InterPro" id="IPR002110">
    <property type="entry name" value="Ankyrin_rpt"/>
</dbReference>
<dbReference type="PANTHER" id="PTHR24123:SF33">
    <property type="entry name" value="PROTEIN HOS4"/>
    <property type="match status" value="1"/>
</dbReference>
<dbReference type="InterPro" id="IPR051165">
    <property type="entry name" value="Multifunctional_ANK_Repeat"/>
</dbReference>
<dbReference type="EMBL" id="UINC01000549">
    <property type="protein sequence ID" value="SUZ57213.1"/>
    <property type="molecule type" value="Genomic_DNA"/>
</dbReference>
<dbReference type="PRINTS" id="PR01415">
    <property type="entry name" value="ANKYRIN"/>
</dbReference>
<dbReference type="AlphaFoldDB" id="A0A381NUQ1"/>
<dbReference type="Gene3D" id="1.25.40.20">
    <property type="entry name" value="Ankyrin repeat-containing domain"/>
    <property type="match status" value="3"/>
</dbReference>
<proteinExistence type="predicted"/>
<sequence>MNRTRQFVIAIALGLFLWPGGSMAGPADAPLFDAVRANDVARVRTLINEEADVNATEPDGTTPLHWSAYKQHAEITRLLIRGGAVVNRGNRYGVRPLSLAAITGDAPTIAALLDAGANPNTTLMEGETVLMTAARSGNTEAVELLLNAGAHVNAQEHWKGQTALMWAAAEGHAQVIPTLASHGADLGLRSKRGFSALLFAAREGQTGVVQTLLEAGADLTEQLSINSTLTAGGVEQRRASNAGLNAFLLAAGSAHFELAAYLLDRGADPNAAPRGWTALHQLSWVRKAGIAGSNNPAPEGSGAMTSLEFARKLIEHGADLDARVTTRPPAGITGLNFIGGTPFLLAARTGDAEYMRLLADMGADPTVTNADGSTALMVAAGLGTSSPGEDPGTEAEVLEAVQVALNLGLDIDAIDEKGETAMHGAAYKHLPRVVTLLGEAGADIGVWHSQNARGATPLDIAVGMHRGMNILSSPATADAIREVMRAAGVDPDQGQ</sequence>
<dbReference type="PROSITE" id="PS50088">
    <property type="entry name" value="ANK_REPEAT"/>
    <property type="match status" value="8"/>
</dbReference>
<dbReference type="PANTHER" id="PTHR24123">
    <property type="entry name" value="ANKYRIN REPEAT-CONTAINING"/>
    <property type="match status" value="1"/>
</dbReference>
<reference evidence="3" key="1">
    <citation type="submission" date="2018-05" db="EMBL/GenBank/DDBJ databases">
        <authorList>
            <person name="Lanie J.A."/>
            <person name="Ng W.-L."/>
            <person name="Kazmierczak K.M."/>
            <person name="Andrzejewski T.M."/>
            <person name="Davidsen T.M."/>
            <person name="Wayne K.J."/>
            <person name="Tettelin H."/>
            <person name="Glass J.I."/>
            <person name="Rusch D."/>
            <person name="Podicherti R."/>
            <person name="Tsui H.-C.T."/>
            <person name="Winkler M.E."/>
        </authorList>
    </citation>
    <scope>NUCLEOTIDE SEQUENCE</scope>
</reference>
<dbReference type="Pfam" id="PF13637">
    <property type="entry name" value="Ank_4"/>
    <property type="match status" value="1"/>
</dbReference>
<dbReference type="InterPro" id="IPR036770">
    <property type="entry name" value="Ankyrin_rpt-contain_sf"/>
</dbReference>